<name>D7CDG9_STRBB</name>
<dbReference type="AlphaFoldDB" id="D7CDG9"/>
<dbReference type="Gene3D" id="3.40.50.300">
    <property type="entry name" value="P-loop containing nucleotide triphosphate hydrolases"/>
    <property type="match status" value="1"/>
</dbReference>
<dbReference type="SUPFAM" id="SSF52540">
    <property type="entry name" value="P-loop containing nucleoside triphosphate hydrolases"/>
    <property type="match status" value="1"/>
</dbReference>
<accession>D7CDG9</accession>
<dbReference type="eggNOG" id="COG3265">
    <property type="taxonomic scope" value="Bacteria"/>
</dbReference>
<dbReference type="STRING" id="749414.SBI_09893"/>
<organism evidence="1 2">
    <name type="scientific">Streptomyces bingchenggensis (strain BCW-1)</name>
    <dbReference type="NCBI Taxonomy" id="749414"/>
    <lineage>
        <taxon>Bacteria</taxon>
        <taxon>Bacillati</taxon>
        <taxon>Actinomycetota</taxon>
        <taxon>Actinomycetes</taxon>
        <taxon>Kitasatosporales</taxon>
        <taxon>Streptomycetaceae</taxon>
        <taxon>Streptomyces</taxon>
    </lineage>
</organism>
<dbReference type="InterPro" id="IPR027417">
    <property type="entry name" value="P-loop_NTPase"/>
</dbReference>
<dbReference type="EMBL" id="CP002047">
    <property type="protein sequence ID" value="ADI13011.1"/>
    <property type="molecule type" value="Genomic_DNA"/>
</dbReference>
<sequence>MSVQAVVSIVILLVVPVTVGLIDIGSHETDASWHAAPMDHAEVLLIGGRAGVGKTTVGWEVSALLRAAAVSHAVIDGDFMGQVHPAPEGDPHRSEITENNLTAVWANFARRGYHRLIYTNTLSVLPETTGMFQRAMGTGVRIVRVLLTASDATALERLVRRELGSELEQELEGSARKARLLDQRLPADAVRVETDGRAVMDIAREVVAATGWSGQHSATRP</sequence>
<dbReference type="Proteomes" id="UP000000377">
    <property type="component" value="Chromosome"/>
</dbReference>
<dbReference type="HOGENOM" id="CLU_103816_0_0_11"/>
<protein>
    <recommendedName>
        <fullName evidence="3">UDP-N-acetylglucosamine kinase</fullName>
    </recommendedName>
</protein>
<evidence type="ECO:0008006" key="3">
    <source>
        <dbReference type="Google" id="ProtNLM"/>
    </source>
</evidence>
<reference evidence="1 2" key="1">
    <citation type="journal article" date="2010" name="J. Bacteriol.">
        <title>Genome sequence of the milbemycin-producing bacterium Streptomyces bingchenggensis.</title>
        <authorList>
            <person name="Wang X.J."/>
            <person name="Yan Y.J."/>
            <person name="Zhang B."/>
            <person name="An J."/>
            <person name="Wang J.J."/>
            <person name="Tian J."/>
            <person name="Jiang L."/>
            <person name="Chen Y.H."/>
            <person name="Huang S.X."/>
            <person name="Yin M."/>
            <person name="Zhang J."/>
            <person name="Gao A.L."/>
            <person name="Liu C.X."/>
            <person name="Zhu Z.X."/>
            <person name="Xiang W.S."/>
        </authorList>
    </citation>
    <scope>NUCLEOTIDE SEQUENCE [LARGE SCALE GENOMIC DNA]</scope>
    <source>
        <strain evidence="1 2">BCW-1</strain>
    </source>
</reference>
<dbReference type="KEGG" id="sbh:SBI_09893"/>
<evidence type="ECO:0000313" key="2">
    <source>
        <dbReference type="Proteomes" id="UP000000377"/>
    </source>
</evidence>
<proteinExistence type="predicted"/>
<dbReference type="PATRIC" id="fig|749414.3.peg.10187"/>
<evidence type="ECO:0000313" key="1">
    <source>
        <dbReference type="EMBL" id="ADI13011.1"/>
    </source>
</evidence>
<keyword evidence="2" id="KW-1185">Reference proteome</keyword>
<dbReference type="Pfam" id="PF13671">
    <property type="entry name" value="AAA_33"/>
    <property type="match status" value="1"/>
</dbReference>
<gene>
    <name evidence="1" type="ordered locus">SBI_09893</name>
</gene>